<keyword evidence="10" id="KW-1185">Reference proteome</keyword>
<keyword evidence="6" id="KW-0520">NAD</keyword>
<evidence type="ECO:0000256" key="6">
    <source>
        <dbReference type="ARBA" id="ARBA00023027"/>
    </source>
</evidence>
<dbReference type="InterPro" id="IPR013149">
    <property type="entry name" value="ADH-like_C"/>
</dbReference>
<dbReference type="SUPFAM" id="SSF51735">
    <property type="entry name" value="NAD(P)-binding Rossmann-fold domains"/>
    <property type="match status" value="1"/>
</dbReference>
<evidence type="ECO:0000256" key="4">
    <source>
        <dbReference type="ARBA" id="ARBA00022833"/>
    </source>
</evidence>
<evidence type="ECO:0000313" key="10">
    <source>
        <dbReference type="Proteomes" id="UP000646827"/>
    </source>
</evidence>
<keyword evidence="4 7" id="KW-0862">Zinc</keyword>
<evidence type="ECO:0000259" key="8">
    <source>
        <dbReference type="SMART" id="SM00829"/>
    </source>
</evidence>
<dbReference type="Pfam" id="PF00107">
    <property type="entry name" value="ADH_zinc_N"/>
    <property type="match status" value="1"/>
</dbReference>
<dbReference type="InterPro" id="IPR013154">
    <property type="entry name" value="ADH-like_N"/>
</dbReference>
<keyword evidence="3 7" id="KW-0479">Metal-binding</keyword>
<dbReference type="CDD" id="cd05285">
    <property type="entry name" value="sorbitol_DH"/>
    <property type="match status" value="1"/>
</dbReference>
<dbReference type="SUPFAM" id="SSF50129">
    <property type="entry name" value="GroES-like"/>
    <property type="match status" value="1"/>
</dbReference>
<evidence type="ECO:0000256" key="3">
    <source>
        <dbReference type="ARBA" id="ARBA00022723"/>
    </source>
</evidence>
<dbReference type="InterPro" id="IPR036291">
    <property type="entry name" value="NAD(P)-bd_dom_sf"/>
</dbReference>
<dbReference type="AlphaFoldDB" id="A0A8H7S914"/>
<keyword evidence="5" id="KW-0560">Oxidoreductase</keyword>
<proteinExistence type="inferred from homology"/>
<dbReference type="GO" id="GO:0003939">
    <property type="term" value="F:L-iditol 2-dehydrogenase (NAD+) activity"/>
    <property type="evidence" value="ECO:0007669"/>
    <property type="project" value="TreeGrafter"/>
</dbReference>
<dbReference type="InterPro" id="IPR020843">
    <property type="entry name" value="ER"/>
</dbReference>
<evidence type="ECO:0000256" key="1">
    <source>
        <dbReference type="ARBA" id="ARBA00001947"/>
    </source>
</evidence>
<dbReference type="Gene3D" id="3.40.50.720">
    <property type="entry name" value="NAD(P)-binding Rossmann-like Domain"/>
    <property type="match status" value="1"/>
</dbReference>
<comment type="similarity">
    <text evidence="2 7">Belongs to the zinc-containing alcohol dehydrogenase family.</text>
</comment>
<dbReference type="Gene3D" id="3.90.180.10">
    <property type="entry name" value="Medium-chain alcohol dehydrogenases, catalytic domain"/>
    <property type="match status" value="1"/>
</dbReference>
<dbReference type="EMBL" id="JAEPRB010000032">
    <property type="protein sequence ID" value="KAG2225085.1"/>
    <property type="molecule type" value="Genomic_DNA"/>
</dbReference>
<reference evidence="9 10" key="1">
    <citation type="submission" date="2020-12" db="EMBL/GenBank/DDBJ databases">
        <title>Metabolic potential, ecology and presence of endohyphal bacteria is reflected in genomic diversity of Mucoromycotina.</title>
        <authorList>
            <person name="Muszewska A."/>
            <person name="Okrasinska A."/>
            <person name="Steczkiewicz K."/>
            <person name="Drgas O."/>
            <person name="Orlowska M."/>
            <person name="Perlinska-Lenart U."/>
            <person name="Aleksandrzak-Piekarczyk T."/>
            <person name="Szatraj K."/>
            <person name="Zielenkiewicz U."/>
            <person name="Pilsyk S."/>
            <person name="Malc E."/>
            <person name="Mieczkowski P."/>
            <person name="Kruszewska J.S."/>
            <person name="Biernat P."/>
            <person name="Pawlowska J."/>
        </authorList>
    </citation>
    <scope>NUCLEOTIDE SEQUENCE [LARGE SCALE GENOMIC DNA]</scope>
    <source>
        <strain evidence="9 10">CBS 142.35</strain>
    </source>
</reference>
<comment type="cofactor">
    <cofactor evidence="1 7">
        <name>Zn(2+)</name>
        <dbReference type="ChEBI" id="CHEBI:29105"/>
    </cofactor>
</comment>
<feature type="domain" description="Enoyl reductase (ER)" evidence="8">
    <location>
        <begin position="15"/>
        <end position="365"/>
    </location>
</feature>
<evidence type="ECO:0000313" key="9">
    <source>
        <dbReference type="EMBL" id="KAG2225085.1"/>
    </source>
</evidence>
<dbReference type="PANTHER" id="PTHR43161">
    <property type="entry name" value="SORBITOL DEHYDROGENASE"/>
    <property type="match status" value="1"/>
</dbReference>
<dbReference type="PANTHER" id="PTHR43161:SF9">
    <property type="entry name" value="SORBITOL DEHYDROGENASE"/>
    <property type="match status" value="1"/>
</dbReference>
<dbReference type="Pfam" id="PF08240">
    <property type="entry name" value="ADH_N"/>
    <property type="match status" value="1"/>
</dbReference>
<dbReference type="InterPro" id="IPR002328">
    <property type="entry name" value="ADH_Zn_CS"/>
</dbReference>
<dbReference type="Proteomes" id="UP000646827">
    <property type="component" value="Unassembled WGS sequence"/>
</dbReference>
<dbReference type="InterPro" id="IPR045306">
    <property type="entry name" value="SDH-like"/>
</dbReference>
<evidence type="ECO:0000256" key="5">
    <source>
        <dbReference type="ARBA" id="ARBA00023002"/>
    </source>
</evidence>
<gene>
    <name evidence="9" type="ORF">INT45_011767</name>
</gene>
<comment type="caution">
    <text evidence="9">The sequence shown here is derived from an EMBL/GenBank/DDBJ whole genome shotgun (WGS) entry which is preliminary data.</text>
</comment>
<dbReference type="SMART" id="SM00829">
    <property type="entry name" value="PKS_ER"/>
    <property type="match status" value="1"/>
</dbReference>
<name>A0A8H7S914_9FUNG</name>
<organism evidence="9 10">
    <name type="scientific">Circinella minor</name>
    <dbReference type="NCBI Taxonomy" id="1195481"/>
    <lineage>
        <taxon>Eukaryota</taxon>
        <taxon>Fungi</taxon>
        <taxon>Fungi incertae sedis</taxon>
        <taxon>Mucoromycota</taxon>
        <taxon>Mucoromycotina</taxon>
        <taxon>Mucoromycetes</taxon>
        <taxon>Mucorales</taxon>
        <taxon>Lichtheimiaceae</taxon>
        <taxon>Circinella</taxon>
    </lineage>
</organism>
<sequence>MTFDVEKNLSAALIGLEKIDMRNMPVPELGPFDVLVNVKVTGICGSDVHFFKHNRILHLEVTEPLVLGHESAGVVVAIGSQVTRVNVNDRVAIEPGVTCRTCEMCKSGQYNLCPHCKFAATPPTHGTLCNYYVHPEDFIFKLPDDISLEEGALVEPLSVGMYAVERANVKPGDVVLVLGAGPVGLLTCAAAKAAGAAQVIIADLIPSRLEFAKTYATDTQLLLDRPEKGEPNFEYARRTSTQIIQKLGQQADTVLDCTGAETCVQMAVLLTKSGGSAVLVGLGATTQTLPVVDITVRQVNVKGVFRYCNVSPVSIVRAYPRAISMLTKGNIDVKPLITHTYPIEKSQEALLHATNGSDGAIKIQVINDQ</sequence>
<dbReference type="GO" id="GO:0006062">
    <property type="term" value="P:sorbitol catabolic process"/>
    <property type="evidence" value="ECO:0007669"/>
    <property type="project" value="TreeGrafter"/>
</dbReference>
<dbReference type="InterPro" id="IPR011032">
    <property type="entry name" value="GroES-like_sf"/>
</dbReference>
<dbReference type="FunFam" id="3.40.50.720:FF:000068">
    <property type="entry name" value="Sorbitol dehydrogenase"/>
    <property type="match status" value="1"/>
</dbReference>
<dbReference type="OrthoDB" id="2148442at2759"/>
<evidence type="ECO:0000256" key="7">
    <source>
        <dbReference type="RuleBase" id="RU361277"/>
    </source>
</evidence>
<evidence type="ECO:0000256" key="2">
    <source>
        <dbReference type="ARBA" id="ARBA00008072"/>
    </source>
</evidence>
<dbReference type="GO" id="GO:0008270">
    <property type="term" value="F:zinc ion binding"/>
    <property type="evidence" value="ECO:0007669"/>
    <property type="project" value="InterPro"/>
</dbReference>
<dbReference type="PROSITE" id="PS00059">
    <property type="entry name" value="ADH_ZINC"/>
    <property type="match status" value="1"/>
</dbReference>
<accession>A0A8H7S914</accession>
<protein>
    <recommendedName>
        <fullName evidence="8">Enoyl reductase (ER) domain-containing protein</fullName>
    </recommendedName>
</protein>